<dbReference type="Pfam" id="PF04925">
    <property type="entry name" value="SHQ1"/>
    <property type="match status" value="1"/>
</dbReference>
<proteinExistence type="predicted"/>
<dbReference type="InterPro" id="IPR007009">
    <property type="entry name" value="Shq1_C"/>
</dbReference>
<dbReference type="AlphaFoldDB" id="A0A1D1XGW2"/>
<dbReference type="Pfam" id="PF04438">
    <property type="entry name" value="zf-HIT"/>
    <property type="match status" value="1"/>
</dbReference>
<dbReference type="PANTHER" id="PTHR15555:SF0">
    <property type="entry name" value="ZINC FINGER HIT DOMAIN-CONTAINING PROTEIN 2"/>
    <property type="match status" value="1"/>
</dbReference>
<feature type="region of interest" description="Disordered" evidence="2">
    <location>
        <begin position="1"/>
        <end position="22"/>
    </location>
</feature>
<dbReference type="InterPro" id="IPR039646">
    <property type="entry name" value="ZNHIT2"/>
</dbReference>
<evidence type="ECO:0000256" key="2">
    <source>
        <dbReference type="SAM" id="MobiDB-lite"/>
    </source>
</evidence>
<name>A0A1D1XGW2_9ARAE</name>
<dbReference type="EMBL" id="GDJX01026296">
    <property type="protein sequence ID" value="JAT41640.1"/>
    <property type="molecule type" value="Transcribed_RNA"/>
</dbReference>
<dbReference type="CDD" id="cd23024">
    <property type="entry name" value="zf-HIT_ZNHIT2-3"/>
    <property type="match status" value="1"/>
</dbReference>
<evidence type="ECO:0000256" key="1">
    <source>
        <dbReference type="PROSITE-ProRule" id="PRU00453"/>
    </source>
</evidence>
<dbReference type="PANTHER" id="PTHR15555">
    <property type="entry name" value="ZINC FINGER HIT DOMAIN CONTAINING PROTEIN 2 PROTEIN FON -RELATED"/>
    <property type="match status" value="1"/>
</dbReference>
<feature type="region of interest" description="Disordered" evidence="2">
    <location>
        <begin position="96"/>
        <end position="115"/>
    </location>
</feature>
<dbReference type="SUPFAM" id="SSF144232">
    <property type="entry name" value="HIT/MYND zinc finger-like"/>
    <property type="match status" value="1"/>
</dbReference>
<protein>
    <submittedName>
        <fullName evidence="4">Zinc finger HIT domain-containing protein 2</fullName>
    </submittedName>
</protein>
<feature type="compositionally biased region" description="Acidic residues" evidence="2">
    <location>
        <begin position="101"/>
        <end position="115"/>
    </location>
</feature>
<dbReference type="InterPro" id="IPR007529">
    <property type="entry name" value="Znf_HIT"/>
</dbReference>
<dbReference type="EMBL" id="GDJX01015529">
    <property type="protein sequence ID" value="JAT52407.1"/>
    <property type="molecule type" value="Transcribed_RNA"/>
</dbReference>
<gene>
    <name evidence="4" type="primary">ZNHIT2_0</name>
    <name evidence="5" type="synonym">ZNHIT2_1</name>
    <name evidence="4" type="ORF">g.34389</name>
    <name evidence="5" type="ORF">g.34390</name>
</gene>
<accession>A0A1D1XGW2</accession>
<keyword evidence="1" id="KW-0863">Zinc-finger</keyword>
<keyword evidence="1" id="KW-0479">Metal-binding</keyword>
<dbReference type="GO" id="GO:0008270">
    <property type="term" value="F:zinc ion binding"/>
    <property type="evidence" value="ECO:0007669"/>
    <property type="project" value="UniProtKB-UniRule"/>
</dbReference>
<evidence type="ECO:0000259" key="3">
    <source>
        <dbReference type="PROSITE" id="PS51083"/>
    </source>
</evidence>
<organism evidence="4">
    <name type="scientific">Anthurium amnicola</name>
    <dbReference type="NCBI Taxonomy" id="1678845"/>
    <lineage>
        <taxon>Eukaryota</taxon>
        <taxon>Viridiplantae</taxon>
        <taxon>Streptophyta</taxon>
        <taxon>Embryophyta</taxon>
        <taxon>Tracheophyta</taxon>
        <taxon>Spermatophyta</taxon>
        <taxon>Magnoliopsida</taxon>
        <taxon>Liliopsida</taxon>
        <taxon>Araceae</taxon>
        <taxon>Pothoideae</taxon>
        <taxon>Potheae</taxon>
        <taxon>Anthurium</taxon>
    </lineage>
</organism>
<reference evidence="4" key="1">
    <citation type="submission" date="2015-07" db="EMBL/GenBank/DDBJ databases">
        <title>Transcriptome Assembly of Anthurium amnicola.</title>
        <authorList>
            <person name="Suzuki J."/>
        </authorList>
    </citation>
    <scope>NUCLEOTIDE SEQUENCE</scope>
</reference>
<keyword evidence="1" id="KW-0862">Zinc</keyword>
<sequence length="417" mass="46740">MENRVPSSEAILVPSSASGSPSFPATRIICRVCQKQFSQYTCPRCNTRYCSLQCYQKHGLHCTESFMRENVMEEMSQMQPDTETKRRMLEILNRMHLEGEASNDEDDDRDEDSVLSEETVQKILSGTDVSLKDLSPKKLKQFHRAIASGELSKMIVPWEPWWLKLSARRILLRQDGTRLVRPVDEQGPGTSSPQQMIVVNCSEVPPGPEIPLPALSKLSNRVASTLLAVHFLDVLYSYCFTLRLYNGDWHCDPFGAAMVVLSMSSVLGEGGQPETVAEALSNCLERTCSPMYRHAGGVEFGRGLLDDIITLLSLGMHALICLLCDLQRLILAAESMLLSEKMKKVKRAEMRSKLRHAERKVYFLMCWVHEQPGEVWSPLASLVQVEKASLASVDQGHKSVNGEAKGQPKCKLLIEEV</sequence>
<feature type="domain" description="HIT-type" evidence="3">
    <location>
        <begin position="30"/>
        <end position="62"/>
    </location>
</feature>
<evidence type="ECO:0000313" key="4">
    <source>
        <dbReference type="EMBL" id="JAT41640.1"/>
    </source>
</evidence>
<evidence type="ECO:0000313" key="5">
    <source>
        <dbReference type="EMBL" id="JAT52407.1"/>
    </source>
</evidence>
<dbReference type="PROSITE" id="PS51083">
    <property type="entry name" value="ZF_HIT"/>
    <property type="match status" value="1"/>
</dbReference>
<dbReference type="Gene3D" id="3.30.60.190">
    <property type="match status" value="1"/>
</dbReference>